<dbReference type="Proteomes" id="UP000663844">
    <property type="component" value="Unassembled WGS sequence"/>
</dbReference>
<dbReference type="EMBL" id="CAJNOG010000692">
    <property type="protein sequence ID" value="CAF1337232.1"/>
    <property type="molecule type" value="Genomic_DNA"/>
</dbReference>
<feature type="signal peptide" evidence="2">
    <location>
        <begin position="1"/>
        <end position="17"/>
    </location>
</feature>
<feature type="compositionally biased region" description="Low complexity" evidence="1">
    <location>
        <begin position="231"/>
        <end position="244"/>
    </location>
</feature>
<sequence>MNNLFVLLIIVVNAVHSVPVELNNVLCYLKLHNYIQCNDTLCSNIILSETLQDFQHRNGLLVTGTLDDQTKALMGISCLRKVEIASLSEKTQIGKSRANKSGSIIDTETATISAVFDQSKQSFKKIISTQFINRLSAKRPKRQTFYDDYRDSSKETSSIFTHEFDPVADELTQATYESQYLPLVTSQSTVDLSESAQSTFEPRHSPLETSQSTTDHSETTQSTFESHHTSLETSQSTTDLSDTTQEYDDQDHDQNESATGETRLVLYSDTSM</sequence>
<organism evidence="4 5">
    <name type="scientific">Adineta steineri</name>
    <dbReference type="NCBI Taxonomy" id="433720"/>
    <lineage>
        <taxon>Eukaryota</taxon>
        <taxon>Metazoa</taxon>
        <taxon>Spiralia</taxon>
        <taxon>Gnathifera</taxon>
        <taxon>Rotifera</taxon>
        <taxon>Eurotatoria</taxon>
        <taxon>Bdelloidea</taxon>
        <taxon>Adinetida</taxon>
        <taxon>Adinetidae</taxon>
        <taxon>Adineta</taxon>
    </lineage>
</organism>
<dbReference type="Proteomes" id="UP000663845">
    <property type="component" value="Unassembled WGS sequence"/>
</dbReference>
<evidence type="ECO:0000313" key="4">
    <source>
        <dbReference type="EMBL" id="CAF3746007.1"/>
    </source>
</evidence>
<protein>
    <recommendedName>
        <fullName evidence="6">Peptidoglycan binding-like domain-containing protein</fullName>
    </recommendedName>
</protein>
<accession>A0A818XW00</accession>
<comment type="caution">
    <text evidence="4">The sequence shown here is derived from an EMBL/GenBank/DDBJ whole genome shotgun (WGS) entry which is preliminary data.</text>
</comment>
<dbReference type="Gene3D" id="1.10.101.10">
    <property type="entry name" value="PGBD-like superfamily/PGBD"/>
    <property type="match status" value="1"/>
</dbReference>
<dbReference type="InterPro" id="IPR036366">
    <property type="entry name" value="PGBDSf"/>
</dbReference>
<evidence type="ECO:0000313" key="5">
    <source>
        <dbReference type="Proteomes" id="UP000663844"/>
    </source>
</evidence>
<feature type="region of interest" description="Disordered" evidence="1">
    <location>
        <begin position="192"/>
        <end position="272"/>
    </location>
</feature>
<feature type="chain" id="PRO_5036234516" description="Peptidoglycan binding-like domain-containing protein" evidence="2">
    <location>
        <begin position="18"/>
        <end position="272"/>
    </location>
</feature>
<evidence type="ECO:0000256" key="2">
    <source>
        <dbReference type="SAM" id="SignalP"/>
    </source>
</evidence>
<evidence type="ECO:0000256" key="1">
    <source>
        <dbReference type="SAM" id="MobiDB-lite"/>
    </source>
</evidence>
<proteinExistence type="predicted"/>
<evidence type="ECO:0000313" key="3">
    <source>
        <dbReference type="EMBL" id="CAF1337232.1"/>
    </source>
</evidence>
<evidence type="ECO:0008006" key="6">
    <source>
        <dbReference type="Google" id="ProtNLM"/>
    </source>
</evidence>
<keyword evidence="2" id="KW-0732">Signal</keyword>
<dbReference type="EMBL" id="CAJOAZ010000988">
    <property type="protein sequence ID" value="CAF3746007.1"/>
    <property type="molecule type" value="Genomic_DNA"/>
</dbReference>
<gene>
    <name evidence="3" type="ORF">JYZ213_LOCUS34288</name>
    <name evidence="4" type="ORF">OXD698_LOCUS15172</name>
</gene>
<dbReference type="SUPFAM" id="SSF47090">
    <property type="entry name" value="PGBD-like"/>
    <property type="match status" value="1"/>
</dbReference>
<name>A0A818XW00_9BILA</name>
<dbReference type="InterPro" id="IPR036365">
    <property type="entry name" value="PGBD-like_sf"/>
</dbReference>
<dbReference type="AlphaFoldDB" id="A0A818XW00"/>
<reference evidence="4" key="1">
    <citation type="submission" date="2021-02" db="EMBL/GenBank/DDBJ databases">
        <authorList>
            <person name="Nowell W R."/>
        </authorList>
    </citation>
    <scope>NUCLEOTIDE SEQUENCE</scope>
</reference>
<feature type="compositionally biased region" description="Polar residues" evidence="1">
    <location>
        <begin position="207"/>
        <end position="224"/>
    </location>
</feature>